<evidence type="ECO:0000313" key="3">
    <source>
        <dbReference type="Proteomes" id="UP000310760"/>
    </source>
</evidence>
<evidence type="ECO:0000313" key="2">
    <source>
        <dbReference type="EMBL" id="TGY67505.1"/>
    </source>
</evidence>
<dbReference type="PANTHER" id="PTHR12526:SF630">
    <property type="entry name" value="GLYCOSYLTRANSFERASE"/>
    <property type="match status" value="1"/>
</dbReference>
<keyword evidence="2" id="KW-0808">Transferase</keyword>
<proteinExistence type="predicted"/>
<name>A0A4S2FDT9_9BACT</name>
<dbReference type="RefSeq" id="WP_135952677.1">
    <property type="nucleotide sequence ID" value="NZ_CAOOJZ010000003.1"/>
</dbReference>
<dbReference type="Proteomes" id="UP000310760">
    <property type="component" value="Unassembled WGS sequence"/>
</dbReference>
<comment type="caution">
    <text evidence="2">The sequence shown here is derived from an EMBL/GenBank/DDBJ whole genome shotgun (WGS) entry which is preliminary data.</text>
</comment>
<evidence type="ECO:0000259" key="1">
    <source>
        <dbReference type="Pfam" id="PF00534"/>
    </source>
</evidence>
<gene>
    <name evidence="2" type="ORF">E5339_20000</name>
</gene>
<dbReference type="SUPFAM" id="SSF53756">
    <property type="entry name" value="UDP-Glycosyltransferase/glycogen phosphorylase"/>
    <property type="match status" value="1"/>
</dbReference>
<dbReference type="PANTHER" id="PTHR12526">
    <property type="entry name" value="GLYCOSYLTRANSFERASE"/>
    <property type="match status" value="1"/>
</dbReference>
<dbReference type="InterPro" id="IPR001296">
    <property type="entry name" value="Glyco_trans_1"/>
</dbReference>
<sequence length="186" mass="21377">MMKPDKYICYIGRPSYQKNPLFLVEVVKDVHVLHPEVKFVLLGVGYYSPELDSMKAKIAEYALEEVISLFPWLNHKETLEYVNNSLFYLTVARYEGLPLAVIEAMSLSKAIVASDVAGNKDCVQDGYNGRLIPLEKEAFVKAICELVEDKVKRDLYGNNSRIFFEREFLITNRIQELEAIYQSVKL</sequence>
<dbReference type="Pfam" id="PF00534">
    <property type="entry name" value="Glycos_transf_1"/>
    <property type="match status" value="1"/>
</dbReference>
<dbReference type="CDD" id="cd03801">
    <property type="entry name" value="GT4_PimA-like"/>
    <property type="match status" value="1"/>
</dbReference>
<reference evidence="2 3" key="1">
    <citation type="submission" date="2019-04" db="EMBL/GenBank/DDBJ databases">
        <title>Microbes associate with the intestines of laboratory mice.</title>
        <authorList>
            <person name="Navarre W."/>
            <person name="Wong E."/>
            <person name="Huang K."/>
            <person name="Tropini C."/>
            <person name="Ng K."/>
            <person name="Yu B."/>
        </authorList>
    </citation>
    <scope>NUCLEOTIDE SEQUENCE [LARGE SCALE GENOMIC DNA]</scope>
    <source>
        <strain evidence="2 3">NM22_B1</strain>
    </source>
</reference>
<organism evidence="2 3">
    <name type="scientific">Phocaeicola sartorii</name>
    <dbReference type="NCBI Taxonomy" id="671267"/>
    <lineage>
        <taxon>Bacteria</taxon>
        <taxon>Pseudomonadati</taxon>
        <taxon>Bacteroidota</taxon>
        <taxon>Bacteroidia</taxon>
        <taxon>Bacteroidales</taxon>
        <taxon>Bacteroidaceae</taxon>
        <taxon>Phocaeicola</taxon>
    </lineage>
</organism>
<feature type="domain" description="Glycosyl transferase family 1" evidence="1">
    <location>
        <begin position="4"/>
        <end position="161"/>
    </location>
</feature>
<accession>A0A4S2FDT9</accession>
<dbReference type="AlphaFoldDB" id="A0A4S2FDT9"/>
<protein>
    <submittedName>
        <fullName evidence="2">Glycosyltransferase</fullName>
    </submittedName>
</protein>
<dbReference type="GO" id="GO:0016757">
    <property type="term" value="F:glycosyltransferase activity"/>
    <property type="evidence" value="ECO:0007669"/>
    <property type="project" value="InterPro"/>
</dbReference>
<dbReference type="EMBL" id="SRYJ01000063">
    <property type="protein sequence ID" value="TGY67505.1"/>
    <property type="molecule type" value="Genomic_DNA"/>
</dbReference>
<dbReference type="Gene3D" id="3.40.50.2000">
    <property type="entry name" value="Glycogen Phosphorylase B"/>
    <property type="match status" value="1"/>
</dbReference>